<gene>
    <name evidence="1" type="ORF">SCUCBS95973_008953</name>
</gene>
<dbReference type="SMART" id="SM01388">
    <property type="entry name" value="Mob1_phocein"/>
    <property type="match status" value="1"/>
</dbReference>
<dbReference type="SUPFAM" id="SSF101152">
    <property type="entry name" value="Mob1/phocein"/>
    <property type="match status" value="1"/>
</dbReference>
<keyword evidence="2" id="KW-1185">Reference proteome</keyword>
<evidence type="ECO:0000313" key="1">
    <source>
        <dbReference type="EMBL" id="CAK7234485.1"/>
    </source>
</evidence>
<organism evidence="1 2">
    <name type="scientific">Sporothrix curviconia</name>
    <dbReference type="NCBI Taxonomy" id="1260050"/>
    <lineage>
        <taxon>Eukaryota</taxon>
        <taxon>Fungi</taxon>
        <taxon>Dikarya</taxon>
        <taxon>Ascomycota</taxon>
        <taxon>Pezizomycotina</taxon>
        <taxon>Sordariomycetes</taxon>
        <taxon>Sordariomycetidae</taxon>
        <taxon>Ophiostomatales</taxon>
        <taxon>Ophiostomataceae</taxon>
        <taxon>Sporothrix</taxon>
    </lineage>
</organism>
<proteinExistence type="predicted"/>
<reference evidence="1 2" key="1">
    <citation type="submission" date="2024-01" db="EMBL/GenBank/DDBJ databases">
        <authorList>
            <person name="Allen C."/>
            <person name="Tagirdzhanova G."/>
        </authorList>
    </citation>
    <scope>NUCLEOTIDE SEQUENCE [LARGE SCALE GENOMIC DNA]</scope>
</reference>
<name>A0ABP0CU39_9PEZI</name>
<comment type="caution">
    <text evidence="1">The sequence shown here is derived from an EMBL/GenBank/DDBJ whole genome shotgun (WGS) entry which is preliminary data.</text>
</comment>
<protein>
    <recommendedName>
        <fullName evidence="3">Maintenance of ploidy protein mob2</fullName>
    </recommendedName>
</protein>
<evidence type="ECO:0008006" key="3">
    <source>
        <dbReference type="Google" id="ProtNLM"/>
    </source>
</evidence>
<accession>A0ABP0CU39</accession>
<dbReference type="Proteomes" id="UP001642405">
    <property type="component" value="Unassembled WGS sequence"/>
</dbReference>
<dbReference type="PANTHER" id="PTHR22599">
    <property type="entry name" value="MPS ONE BINDER KINASE ACTIVATOR-LIKE MOB"/>
    <property type="match status" value="1"/>
</dbReference>
<dbReference type="EMBL" id="CAWUHB010000085">
    <property type="protein sequence ID" value="CAK7234485.1"/>
    <property type="molecule type" value="Genomic_DNA"/>
</dbReference>
<dbReference type="Gene3D" id="1.20.140.30">
    <property type="entry name" value="MOB kinase activator"/>
    <property type="match status" value="1"/>
</dbReference>
<evidence type="ECO:0000313" key="2">
    <source>
        <dbReference type="Proteomes" id="UP001642405"/>
    </source>
</evidence>
<sequence length="184" mass="20809">MSAGRAHSYTWLNNRLEPTEIPAHKYMSLMKRWISAKIDDVQLFPTSPSTVSFAPNAAFVSVTAFSVSDSEDWVGRSSGFPKEFASTCKTIFLQMFRVYAHLYWSHFVDPFYHLNLEKQLNSCFSNFLLTATSLDMLRAEDLEPVQMLVDLWAANGTFPPKSKAYSFAHVKSGEKLMQCGLEAS</sequence>
<dbReference type="InterPro" id="IPR036703">
    <property type="entry name" value="MOB_kinase_act_sf"/>
</dbReference>
<dbReference type="InterPro" id="IPR005301">
    <property type="entry name" value="MOB_kinase_act_fam"/>
</dbReference>
<dbReference type="Pfam" id="PF03637">
    <property type="entry name" value="Mob1_phocein"/>
    <property type="match status" value="2"/>
</dbReference>